<name>A0A383DAV8_9ZZZZ</name>
<evidence type="ECO:0000313" key="2">
    <source>
        <dbReference type="EMBL" id="SVE41474.1"/>
    </source>
</evidence>
<evidence type="ECO:0000256" key="1">
    <source>
        <dbReference type="SAM" id="MobiDB-lite"/>
    </source>
</evidence>
<proteinExistence type="predicted"/>
<reference evidence="2" key="1">
    <citation type="submission" date="2018-05" db="EMBL/GenBank/DDBJ databases">
        <authorList>
            <person name="Lanie J.A."/>
            <person name="Ng W.-L."/>
            <person name="Kazmierczak K.M."/>
            <person name="Andrzejewski T.M."/>
            <person name="Davidsen T.M."/>
            <person name="Wayne K.J."/>
            <person name="Tettelin H."/>
            <person name="Glass J.I."/>
            <person name="Rusch D."/>
            <person name="Podicherti R."/>
            <person name="Tsui H.-C.T."/>
            <person name="Winkler M.E."/>
        </authorList>
    </citation>
    <scope>NUCLEOTIDE SEQUENCE</scope>
</reference>
<dbReference type="EMBL" id="UINC01215673">
    <property type="protein sequence ID" value="SVE41474.1"/>
    <property type="molecule type" value="Genomic_DNA"/>
</dbReference>
<gene>
    <name evidence="2" type="ORF">METZ01_LOCUS494328</name>
</gene>
<dbReference type="AlphaFoldDB" id="A0A383DAV8"/>
<accession>A0A383DAV8</accession>
<feature type="non-terminal residue" evidence="2">
    <location>
        <position position="60"/>
    </location>
</feature>
<protein>
    <submittedName>
        <fullName evidence="2">Uncharacterized protein</fullName>
    </submittedName>
</protein>
<sequence length="60" mass="6624">MKHRLILILLLFVNIFAQDETVPNDSLSNNNNQNLDEESQVVVDPPTTTQTLTSLGLDSG</sequence>
<feature type="compositionally biased region" description="Low complexity" evidence="1">
    <location>
        <begin position="24"/>
        <end position="60"/>
    </location>
</feature>
<feature type="region of interest" description="Disordered" evidence="1">
    <location>
        <begin position="22"/>
        <end position="60"/>
    </location>
</feature>
<organism evidence="2">
    <name type="scientific">marine metagenome</name>
    <dbReference type="NCBI Taxonomy" id="408172"/>
    <lineage>
        <taxon>unclassified sequences</taxon>
        <taxon>metagenomes</taxon>
        <taxon>ecological metagenomes</taxon>
    </lineage>
</organism>